<keyword evidence="2" id="KW-1185">Reference proteome</keyword>
<sequence>MEIKVKDLVLNYIQKGSKYKIIHYDKNNGFTVYKCEIGAIDSTSIFMLVFEMNGEEVDDARWMHWREIDAIEKIQTK</sequence>
<proteinExistence type="predicted"/>
<dbReference type="EMBL" id="JAMBOP010000006">
    <property type="protein sequence ID" value="MCM3735584.1"/>
    <property type="molecule type" value="Genomic_DNA"/>
</dbReference>
<reference evidence="1" key="1">
    <citation type="submission" date="2022-05" db="EMBL/GenBank/DDBJ databases">
        <title>Comparative Genomics of Spacecraft Associated Microbes.</title>
        <authorList>
            <person name="Tran M.T."/>
            <person name="Wright A."/>
            <person name="Seuylemezian A."/>
            <person name="Eisen J."/>
            <person name="Coil D."/>
        </authorList>
    </citation>
    <scope>NUCLEOTIDE SEQUENCE</scope>
    <source>
        <strain evidence="1">FAIRING 10M-2.2</strain>
    </source>
</reference>
<name>A0ACC6A3W6_9BACI</name>
<accession>A0ACC6A3W6</accession>
<evidence type="ECO:0000313" key="1">
    <source>
        <dbReference type="EMBL" id="MCM3735584.1"/>
    </source>
</evidence>
<gene>
    <name evidence="1" type="ORF">M3215_07065</name>
</gene>
<protein>
    <submittedName>
        <fullName evidence="1">Uncharacterized protein</fullName>
    </submittedName>
</protein>
<evidence type="ECO:0000313" key="2">
    <source>
        <dbReference type="Proteomes" id="UP001202289"/>
    </source>
</evidence>
<organism evidence="1 2">
    <name type="scientific">Bacillus cytotoxicus</name>
    <dbReference type="NCBI Taxonomy" id="580165"/>
    <lineage>
        <taxon>Bacteria</taxon>
        <taxon>Bacillati</taxon>
        <taxon>Bacillota</taxon>
        <taxon>Bacilli</taxon>
        <taxon>Bacillales</taxon>
        <taxon>Bacillaceae</taxon>
        <taxon>Bacillus</taxon>
        <taxon>Bacillus cereus group</taxon>
    </lineage>
</organism>
<comment type="caution">
    <text evidence="1">The sequence shown here is derived from an EMBL/GenBank/DDBJ whole genome shotgun (WGS) entry which is preliminary data.</text>
</comment>
<dbReference type="Proteomes" id="UP001202289">
    <property type="component" value="Unassembled WGS sequence"/>
</dbReference>